<proteinExistence type="predicted"/>
<protein>
    <recommendedName>
        <fullName evidence="3">F-box domain-containing protein</fullName>
    </recommendedName>
</protein>
<name>A0A4Y7PNG3_9AGAM</name>
<dbReference type="SUPFAM" id="SSF52047">
    <property type="entry name" value="RNI-like"/>
    <property type="match status" value="1"/>
</dbReference>
<dbReference type="AlphaFoldDB" id="A0A4Y7PNG3"/>
<evidence type="ECO:0000313" key="1">
    <source>
        <dbReference type="EMBL" id="TDL16967.1"/>
    </source>
</evidence>
<dbReference type="Proteomes" id="UP000294933">
    <property type="component" value="Unassembled WGS sequence"/>
</dbReference>
<sequence length="309" mass="34876">MVYEVVHIYSITTARCFHSVLEDTFTTAENAIRVGPRVWTKHLIIDIDDLGPTSIFHVPISHIVRHCASVVGLLWCVRSGGTIECVPRGLQFFSFTSTVMKLAHLPPEVWELNKDSLRALEIDDSLFADKLTTPLVNVTHLTIWSTPASISQHILPSLTHLRISDWDSPRPDVFKDTLVSLHVRAYSQSNRLREILGALYKLEVFGFATYNIRRDISSSLVHSPRLKELYIKAYDSSNSLDKAFLDLTSYIRQFSVDLFPALANVTVSCDFPRVDESHTKGDIDFACQTLMQSLSSAKLGVVIRFVHFV</sequence>
<reference evidence="1 2" key="1">
    <citation type="submission" date="2018-06" db="EMBL/GenBank/DDBJ databases">
        <title>A transcriptomic atlas of mushroom development highlights an independent origin of complex multicellularity.</title>
        <authorList>
            <consortium name="DOE Joint Genome Institute"/>
            <person name="Krizsan K."/>
            <person name="Almasi E."/>
            <person name="Merenyi Z."/>
            <person name="Sahu N."/>
            <person name="Viragh M."/>
            <person name="Koszo T."/>
            <person name="Mondo S."/>
            <person name="Kiss B."/>
            <person name="Balint B."/>
            <person name="Kues U."/>
            <person name="Barry K."/>
            <person name="Hegedus J.C."/>
            <person name="Henrissat B."/>
            <person name="Johnson J."/>
            <person name="Lipzen A."/>
            <person name="Ohm R."/>
            <person name="Nagy I."/>
            <person name="Pangilinan J."/>
            <person name="Yan J."/>
            <person name="Xiong Y."/>
            <person name="Grigoriev I.V."/>
            <person name="Hibbett D.S."/>
            <person name="Nagy L.G."/>
        </authorList>
    </citation>
    <scope>NUCLEOTIDE SEQUENCE [LARGE SCALE GENOMIC DNA]</scope>
    <source>
        <strain evidence="1 2">SZMC22713</strain>
    </source>
</reference>
<evidence type="ECO:0000313" key="2">
    <source>
        <dbReference type="Proteomes" id="UP000294933"/>
    </source>
</evidence>
<dbReference type="EMBL" id="ML170231">
    <property type="protein sequence ID" value="TDL16967.1"/>
    <property type="molecule type" value="Genomic_DNA"/>
</dbReference>
<gene>
    <name evidence="1" type="ORF">BD410DRAFT_586710</name>
</gene>
<evidence type="ECO:0008006" key="3">
    <source>
        <dbReference type="Google" id="ProtNLM"/>
    </source>
</evidence>
<dbReference type="InterPro" id="IPR032675">
    <property type="entry name" value="LRR_dom_sf"/>
</dbReference>
<organism evidence="1 2">
    <name type="scientific">Rickenella mellea</name>
    <dbReference type="NCBI Taxonomy" id="50990"/>
    <lineage>
        <taxon>Eukaryota</taxon>
        <taxon>Fungi</taxon>
        <taxon>Dikarya</taxon>
        <taxon>Basidiomycota</taxon>
        <taxon>Agaricomycotina</taxon>
        <taxon>Agaricomycetes</taxon>
        <taxon>Hymenochaetales</taxon>
        <taxon>Rickenellaceae</taxon>
        <taxon>Rickenella</taxon>
    </lineage>
</organism>
<dbReference type="Gene3D" id="3.80.10.10">
    <property type="entry name" value="Ribonuclease Inhibitor"/>
    <property type="match status" value="1"/>
</dbReference>
<accession>A0A4Y7PNG3</accession>
<keyword evidence="2" id="KW-1185">Reference proteome</keyword>
<dbReference type="VEuPathDB" id="FungiDB:BD410DRAFT_586710"/>